<evidence type="ECO:0000313" key="3">
    <source>
        <dbReference type="EMBL" id="KAG2374972.1"/>
    </source>
</evidence>
<reference evidence="3 4" key="1">
    <citation type="journal article" date="2018" name="BMC Genomics">
        <title>The genome of Naegleria lovaniensis, the basis for a comparative approach to unravel pathogenicity factors of the human pathogenic amoeba N. fowleri.</title>
        <authorList>
            <person name="Liechti N."/>
            <person name="Schurch N."/>
            <person name="Bruggmann R."/>
            <person name="Wittwer M."/>
        </authorList>
    </citation>
    <scope>NUCLEOTIDE SEQUENCE [LARGE SCALE GENOMIC DNA]</scope>
    <source>
        <strain evidence="3 4">ATCC 30569</strain>
    </source>
</reference>
<feature type="region of interest" description="Disordered" evidence="1">
    <location>
        <begin position="396"/>
        <end position="453"/>
    </location>
</feature>
<dbReference type="Proteomes" id="UP000816034">
    <property type="component" value="Unassembled WGS sequence"/>
</dbReference>
<organism evidence="3 4">
    <name type="scientific">Naegleria lovaniensis</name>
    <name type="common">Amoeba</name>
    <dbReference type="NCBI Taxonomy" id="51637"/>
    <lineage>
        <taxon>Eukaryota</taxon>
        <taxon>Discoba</taxon>
        <taxon>Heterolobosea</taxon>
        <taxon>Tetramitia</taxon>
        <taxon>Eutetramitia</taxon>
        <taxon>Vahlkampfiidae</taxon>
        <taxon>Naegleria</taxon>
    </lineage>
</organism>
<feature type="compositionally biased region" description="Polar residues" evidence="1">
    <location>
        <begin position="440"/>
        <end position="453"/>
    </location>
</feature>
<feature type="compositionally biased region" description="Basic and acidic residues" evidence="1">
    <location>
        <begin position="420"/>
        <end position="438"/>
    </location>
</feature>
<evidence type="ECO:0000313" key="4">
    <source>
        <dbReference type="Proteomes" id="UP000816034"/>
    </source>
</evidence>
<comment type="caution">
    <text evidence="3">The sequence shown here is derived from an EMBL/GenBank/DDBJ whole genome shotgun (WGS) entry which is preliminary data.</text>
</comment>
<dbReference type="EMBL" id="PYSW02000041">
    <property type="protein sequence ID" value="KAG2374972.1"/>
    <property type="molecule type" value="Genomic_DNA"/>
</dbReference>
<evidence type="ECO:0000256" key="1">
    <source>
        <dbReference type="SAM" id="MobiDB-lite"/>
    </source>
</evidence>
<dbReference type="PROSITE" id="PS50097">
    <property type="entry name" value="BTB"/>
    <property type="match status" value="1"/>
</dbReference>
<dbReference type="GeneID" id="68102800"/>
<dbReference type="Gene3D" id="3.30.710.10">
    <property type="entry name" value="Potassium Channel Kv1.1, Chain A"/>
    <property type="match status" value="1"/>
</dbReference>
<dbReference type="CDD" id="cd18186">
    <property type="entry name" value="BTB_POZ_ZBTB_KLHL-like"/>
    <property type="match status" value="1"/>
</dbReference>
<feature type="region of interest" description="Disordered" evidence="1">
    <location>
        <begin position="339"/>
        <end position="374"/>
    </location>
</feature>
<accession>A0AA88GCB1</accession>
<evidence type="ECO:0000259" key="2">
    <source>
        <dbReference type="PROSITE" id="PS50097"/>
    </source>
</evidence>
<dbReference type="InterPro" id="IPR011333">
    <property type="entry name" value="SKP1/BTB/POZ_sf"/>
</dbReference>
<name>A0AA88GCB1_NAELO</name>
<gene>
    <name evidence="3" type="ORF">C9374_010346</name>
</gene>
<dbReference type="RefSeq" id="XP_044544146.1">
    <property type="nucleotide sequence ID" value="XM_044685880.1"/>
</dbReference>
<feature type="domain" description="BTB" evidence="2">
    <location>
        <begin position="25"/>
        <end position="122"/>
    </location>
</feature>
<dbReference type="SUPFAM" id="SSF54695">
    <property type="entry name" value="POZ domain"/>
    <property type="match status" value="1"/>
</dbReference>
<protein>
    <recommendedName>
        <fullName evidence="2">BTB domain-containing protein</fullName>
    </recommendedName>
</protein>
<proteinExistence type="predicted"/>
<feature type="compositionally biased region" description="Low complexity" evidence="1">
    <location>
        <begin position="342"/>
        <end position="353"/>
    </location>
</feature>
<sequence>MSEVISVKCFDSSFSDSFNNISSFPDIVFTLEGSQNKSSSSSPHIIYAHRVILYKHRFFKNLFDVHESISQQHHHSPSNRFDHEKSNRNVLSDPLQVPIQEPFKIFSTLIEYFYSGIVKCELNDLSELIMMAYRFKIINLISLLKKQLMGDVTHSILDSSSTFDKNLILQLPEGTKMTLENALSLFNEITGSYSSLEHSIFKSEMHLAKRVILKSVCFGLLFQNQQLERLLKFSVQSLQSLLELLIQHLQVVKEIQNMLLTMQMTNSIFTTRELIKFVLKWLCHMKQERLFSISQLYPALRTFEEEMGAEYSPKIGGGTEVQEFIKSIEMMQLSANKKGTFNTLHSSGNSSLTSDHDSSSNETNHGSTEGSDLQQQLLLRKRGVSTLSKIGSFSFHQAQHQHHQPPHEPPADRATATPPSKEELTRDTFGDSGRDKTLKRTTTFTSPRQLQLN</sequence>
<dbReference type="SMART" id="SM00225">
    <property type="entry name" value="BTB"/>
    <property type="match status" value="1"/>
</dbReference>
<feature type="compositionally biased region" description="Polar residues" evidence="1">
    <location>
        <begin position="361"/>
        <end position="374"/>
    </location>
</feature>
<dbReference type="AlphaFoldDB" id="A0AA88GCB1"/>
<keyword evidence="4" id="KW-1185">Reference proteome</keyword>
<dbReference type="InterPro" id="IPR000210">
    <property type="entry name" value="BTB/POZ_dom"/>
</dbReference>